<gene>
    <name evidence="1" type="ORF">Z518_11065</name>
</gene>
<sequence>MQPNSKLEQLIYLYHSIRSGLHSDNQILRYESIVCSAWIVLKVLPFGLFKLFMRYNIYLFLGSNPFQVQIDLIMLFPTPRSFLRYTRSRKMEKCSEKVVPNPVCYNTFPSQEKTDEHSDKQLIQSLALDEPSVQFPASGLQQRMSSTSTDLVDNYHFCLVDGRYFYQIEDQIDLSSFRRRIPWSARYPPDKCSSEEFLLLSQDLPRGHSYLQGTPALYDTFRRIFREDLRNTIKNFATHRDACGGCSVGNCSELFRLMYMLLRDIVGTQITVCLNDRDFISHDGKNISWPLLASVQPRESSMVMLHFELDTRSELDSCSELDSGRITMEIGWADLWDINGLGIFVYPLNDLWSEIADILPGWSGSISSA</sequence>
<dbReference type="OrthoDB" id="4146231at2759"/>
<organism evidence="1 2">
    <name type="scientific">Rhinocladiella mackenziei CBS 650.93</name>
    <dbReference type="NCBI Taxonomy" id="1442369"/>
    <lineage>
        <taxon>Eukaryota</taxon>
        <taxon>Fungi</taxon>
        <taxon>Dikarya</taxon>
        <taxon>Ascomycota</taxon>
        <taxon>Pezizomycotina</taxon>
        <taxon>Eurotiomycetes</taxon>
        <taxon>Chaetothyriomycetidae</taxon>
        <taxon>Chaetothyriales</taxon>
        <taxon>Herpotrichiellaceae</taxon>
        <taxon>Rhinocladiella</taxon>
    </lineage>
</organism>
<keyword evidence="2" id="KW-1185">Reference proteome</keyword>
<dbReference type="AlphaFoldDB" id="A0A0D2GMR5"/>
<dbReference type="RefSeq" id="XP_013266789.1">
    <property type="nucleotide sequence ID" value="XM_013411335.1"/>
</dbReference>
<dbReference type="GeneID" id="25299136"/>
<reference evidence="1 2" key="1">
    <citation type="submission" date="2015-01" db="EMBL/GenBank/DDBJ databases">
        <title>The Genome Sequence of Rhinocladiella mackenzie CBS 650.93.</title>
        <authorList>
            <consortium name="The Broad Institute Genomics Platform"/>
            <person name="Cuomo C."/>
            <person name="de Hoog S."/>
            <person name="Gorbushina A."/>
            <person name="Stielow B."/>
            <person name="Teixiera M."/>
            <person name="Abouelleil A."/>
            <person name="Chapman S.B."/>
            <person name="Priest M."/>
            <person name="Young S.K."/>
            <person name="Wortman J."/>
            <person name="Nusbaum C."/>
            <person name="Birren B."/>
        </authorList>
    </citation>
    <scope>NUCLEOTIDE SEQUENCE [LARGE SCALE GENOMIC DNA]</scope>
    <source>
        <strain evidence="1 2">CBS 650.93</strain>
    </source>
</reference>
<name>A0A0D2GMR5_9EURO</name>
<protein>
    <submittedName>
        <fullName evidence="1">Uncharacterized protein</fullName>
    </submittedName>
</protein>
<dbReference type="EMBL" id="KN847485">
    <property type="protein sequence ID" value="KIW99652.1"/>
    <property type="molecule type" value="Genomic_DNA"/>
</dbReference>
<dbReference type="HOGENOM" id="CLU_750368_0_0_1"/>
<proteinExistence type="predicted"/>
<dbReference type="Proteomes" id="UP000053617">
    <property type="component" value="Unassembled WGS sequence"/>
</dbReference>
<evidence type="ECO:0000313" key="1">
    <source>
        <dbReference type="EMBL" id="KIW99652.1"/>
    </source>
</evidence>
<accession>A0A0D2GMR5</accession>
<evidence type="ECO:0000313" key="2">
    <source>
        <dbReference type="Proteomes" id="UP000053617"/>
    </source>
</evidence>
<dbReference type="VEuPathDB" id="FungiDB:Z518_11065"/>